<dbReference type="InterPro" id="IPR000917">
    <property type="entry name" value="Sulfatase_N"/>
</dbReference>
<accession>A0ABS9Y9F7</accession>
<dbReference type="RefSeq" id="WP_242767103.1">
    <property type="nucleotide sequence ID" value="NZ_JALDAY010000006.1"/>
</dbReference>
<keyword evidence="2" id="KW-0479">Metal-binding</keyword>
<dbReference type="Pfam" id="PF00884">
    <property type="entry name" value="Sulfatase"/>
    <property type="match status" value="1"/>
</dbReference>
<comment type="caution">
    <text evidence="6">The sequence shown here is derived from an EMBL/GenBank/DDBJ whole genome shotgun (WGS) entry which is preliminary data.</text>
</comment>
<keyword evidence="3" id="KW-0378">Hydrolase</keyword>
<dbReference type="Gene3D" id="3.40.720.10">
    <property type="entry name" value="Alkaline Phosphatase, subunit A"/>
    <property type="match status" value="1"/>
</dbReference>
<evidence type="ECO:0000313" key="7">
    <source>
        <dbReference type="Proteomes" id="UP001165269"/>
    </source>
</evidence>
<comment type="similarity">
    <text evidence="1">Belongs to the sulfatase family.</text>
</comment>
<keyword evidence="7" id="KW-1185">Reference proteome</keyword>
<protein>
    <submittedName>
        <fullName evidence="6">Arylsulfatase</fullName>
    </submittedName>
</protein>
<reference evidence="6" key="1">
    <citation type="submission" date="2022-03" db="EMBL/GenBank/DDBJ databases">
        <title>Streptomyces 7R015 and 7R016 isolated from Barleria lupulina in Thailand.</title>
        <authorList>
            <person name="Kanchanasin P."/>
            <person name="Phongsopitanun W."/>
            <person name="Tanasupawat S."/>
        </authorList>
    </citation>
    <scope>NUCLEOTIDE SEQUENCE</scope>
    <source>
        <strain evidence="6">7R015</strain>
    </source>
</reference>
<name>A0ABS9Y9F7_9ACTN</name>
<dbReference type="InterPro" id="IPR024607">
    <property type="entry name" value="Sulfatase_CS"/>
</dbReference>
<evidence type="ECO:0000259" key="5">
    <source>
        <dbReference type="Pfam" id="PF00884"/>
    </source>
</evidence>
<organism evidence="6 7">
    <name type="scientific">Streptomyces cylindrosporus</name>
    <dbReference type="NCBI Taxonomy" id="2927583"/>
    <lineage>
        <taxon>Bacteria</taxon>
        <taxon>Bacillati</taxon>
        <taxon>Actinomycetota</taxon>
        <taxon>Actinomycetes</taxon>
        <taxon>Kitasatosporales</taxon>
        <taxon>Streptomycetaceae</taxon>
        <taxon>Streptomyces</taxon>
    </lineage>
</organism>
<keyword evidence="4" id="KW-0106">Calcium</keyword>
<evidence type="ECO:0000256" key="2">
    <source>
        <dbReference type="ARBA" id="ARBA00022723"/>
    </source>
</evidence>
<dbReference type="PANTHER" id="PTHR42693:SF43">
    <property type="entry name" value="BLL2667 PROTEIN"/>
    <property type="match status" value="1"/>
</dbReference>
<dbReference type="CDD" id="cd16025">
    <property type="entry name" value="PAS_like"/>
    <property type="match status" value="1"/>
</dbReference>
<dbReference type="Proteomes" id="UP001165269">
    <property type="component" value="Unassembled WGS sequence"/>
</dbReference>
<feature type="domain" description="Sulfatase N-terminal" evidence="5">
    <location>
        <begin position="33"/>
        <end position="465"/>
    </location>
</feature>
<dbReference type="SUPFAM" id="SSF53649">
    <property type="entry name" value="Alkaline phosphatase-like"/>
    <property type="match status" value="1"/>
</dbReference>
<sequence length="784" mass="87219">MAAVFRGRIEQDIRDSVPDWEPYREPQAPEGAPNVLCLVWDDIGFGTFDFFGGRVEAPAMRRIADAGVRFTNFHTTALCSPTRSCLMTGRNATSNGMACVTEVTSGFPGCNGRIPQENANIAEVLVERGWNTYCVGKWHLCPSEEANMASSKRHWPLSRGFERFYGFLGGETDQYYPDLVYDNHPYEVEQTPDQGYHLSKDLADRAVRFIRDAKVIAPEKPWFMYLCPGAGHAPHHVPRDWADSYRGVFDDGYEVYRELTLRRQIELGLMPEDTELTPVNPHGEPHALGPTGTPWPAGEFVRPWETLSDGEKRLFARMAEVFAGFVSYTDAQLGRVLDYLAESGQLDNTIVVVVSDNGASGEGGPNGSLNENNFFNGVPDRIEDNIRRLGDLGSPKTYNHYPTGWAWAFDTPFKYWKRWASYEGGVADPMFLSWPAGLGEAAGGIRHQYLHAIDIVPTLYDLLGVEPPGTVKGHEQTPLHGASFRPVLEDAAAPDPRDTQFYVMLGTRGIWHDGWHASALHPPAPSGWSSFDDDVWELYRLREDRSEARDLAAEHPGKLAELKLLWAREAERYNGLPLDDRTAAEIFSTPRPQLSAPRDRYVYYPDCADVPESVAVNIRGRSYTVAADVHIDTPEARGVLFAQGGRFGGHSLYLLDGRLHYVYNWLGLLEQKVVSPDRIGVGEHILSAAFTAEDRTEEGITSGTLVLRVDDHEAGRLAIRTQPGMFSLDGEGLCVGRDSGQAVSDDYEAPFRFLGGTVRHVLVDVSGRAFADLEKEVTGAFMRD</sequence>
<dbReference type="PROSITE" id="PS00523">
    <property type="entry name" value="SULFATASE_1"/>
    <property type="match status" value="1"/>
</dbReference>
<dbReference type="InterPro" id="IPR017850">
    <property type="entry name" value="Alkaline_phosphatase_core_sf"/>
</dbReference>
<dbReference type="EMBL" id="JALDAY010000006">
    <property type="protein sequence ID" value="MCI3273868.1"/>
    <property type="molecule type" value="Genomic_DNA"/>
</dbReference>
<evidence type="ECO:0000256" key="1">
    <source>
        <dbReference type="ARBA" id="ARBA00008779"/>
    </source>
</evidence>
<proteinExistence type="inferred from homology"/>
<gene>
    <name evidence="6" type="ORF">MQP27_22510</name>
</gene>
<dbReference type="PANTHER" id="PTHR42693">
    <property type="entry name" value="ARYLSULFATASE FAMILY MEMBER"/>
    <property type="match status" value="1"/>
</dbReference>
<evidence type="ECO:0000256" key="4">
    <source>
        <dbReference type="ARBA" id="ARBA00022837"/>
    </source>
</evidence>
<evidence type="ECO:0000256" key="3">
    <source>
        <dbReference type="ARBA" id="ARBA00022801"/>
    </source>
</evidence>
<dbReference type="Gene3D" id="3.30.1120.10">
    <property type="match status" value="1"/>
</dbReference>
<evidence type="ECO:0000313" key="6">
    <source>
        <dbReference type="EMBL" id="MCI3273868.1"/>
    </source>
</evidence>
<dbReference type="InterPro" id="IPR050738">
    <property type="entry name" value="Sulfatase"/>
</dbReference>